<keyword evidence="2" id="KW-1185">Reference proteome</keyword>
<dbReference type="HOGENOM" id="CLU_2224844_0_0_1"/>
<organism evidence="1 2">
    <name type="scientific">Sphaerobolus stellatus (strain SS14)</name>
    <dbReference type="NCBI Taxonomy" id="990650"/>
    <lineage>
        <taxon>Eukaryota</taxon>
        <taxon>Fungi</taxon>
        <taxon>Dikarya</taxon>
        <taxon>Basidiomycota</taxon>
        <taxon>Agaricomycotina</taxon>
        <taxon>Agaricomycetes</taxon>
        <taxon>Phallomycetidae</taxon>
        <taxon>Geastrales</taxon>
        <taxon>Sphaerobolaceae</taxon>
        <taxon>Sphaerobolus</taxon>
    </lineage>
</organism>
<gene>
    <name evidence="1" type="ORF">M422DRAFT_262942</name>
</gene>
<evidence type="ECO:0000313" key="1">
    <source>
        <dbReference type="EMBL" id="KIJ34983.1"/>
    </source>
</evidence>
<dbReference type="Proteomes" id="UP000054279">
    <property type="component" value="Unassembled WGS sequence"/>
</dbReference>
<reference evidence="1 2" key="1">
    <citation type="submission" date="2014-06" db="EMBL/GenBank/DDBJ databases">
        <title>Evolutionary Origins and Diversification of the Mycorrhizal Mutualists.</title>
        <authorList>
            <consortium name="DOE Joint Genome Institute"/>
            <consortium name="Mycorrhizal Genomics Consortium"/>
            <person name="Kohler A."/>
            <person name="Kuo A."/>
            <person name="Nagy L.G."/>
            <person name="Floudas D."/>
            <person name="Copeland A."/>
            <person name="Barry K.W."/>
            <person name="Cichocki N."/>
            <person name="Veneault-Fourrey C."/>
            <person name="LaButti K."/>
            <person name="Lindquist E.A."/>
            <person name="Lipzen A."/>
            <person name="Lundell T."/>
            <person name="Morin E."/>
            <person name="Murat C."/>
            <person name="Riley R."/>
            <person name="Ohm R."/>
            <person name="Sun H."/>
            <person name="Tunlid A."/>
            <person name="Henrissat B."/>
            <person name="Grigoriev I.V."/>
            <person name="Hibbett D.S."/>
            <person name="Martin F."/>
        </authorList>
    </citation>
    <scope>NUCLEOTIDE SEQUENCE [LARGE SCALE GENOMIC DNA]</scope>
    <source>
        <strain evidence="1 2">SS14</strain>
    </source>
</reference>
<sequence length="106" mass="11979">MSGCMPSDKWVTHFLERHPEVSAYRPRPLDPKRARAFNPTTVHAYLDLIEEVIACYKIPIENIYNTDEKGVQLGGGRKASTVKQLFAAGSKNRYILKADSTALHNY</sequence>
<protein>
    <recommendedName>
        <fullName evidence="3">HTH CENPB-type domain-containing protein</fullName>
    </recommendedName>
</protein>
<dbReference type="AlphaFoldDB" id="A0A0C9TX41"/>
<name>A0A0C9TX41_SPHS4</name>
<dbReference type="OrthoDB" id="3265672at2759"/>
<evidence type="ECO:0000313" key="2">
    <source>
        <dbReference type="Proteomes" id="UP000054279"/>
    </source>
</evidence>
<proteinExistence type="predicted"/>
<evidence type="ECO:0008006" key="3">
    <source>
        <dbReference type="Google" id="ProtNLM"/>
    </source>
</evidence>
<dbReference type="EMBL" id="KN837194">
    <property type="protein sequence ID" value="KIJ34983.1"/>
    <property type="molecule type" value="Genomic_DNA"/>
</dbReference>
<accession>A0A0C9TX41</accession>